<accession>A0A2P2DWD4</accession>
<reference evidence="6 7" key="1">
    <citation type="submission" date="2018-02" db="EMBL/GenBank/DDBJ databases">
        <title>Novel Leptospira species isolated from soil and water in Japan.</title>
        <authorList>
            <person name="Nakao R."/>
            <person name="Masuzawa T."/>
        </authorList>
    </citation>
    <scope>NUCLEOTIDE SEQUENCE [LARGE SCALE GENOMIC DNA]</scope>
    <source>
        <strain evidence="6 7">YH101</strain>
    </source>
</reference>
<dbReference type="InterPro" id="IPR050319">
    <property type="entry name" value="ABC_transp_ATP-bind"/>
</dbReference>
<comment type="caution">
    <text evidence="6">The sequence shown here is derived from an EMBL/GenBank/DDBJ whole genome shotgun (WGS) entry which is preliminary data.</text>
</comment>
<evidence type="ECO:0000256" key="2">
    <source>
        <dbReference type="ARBA" id="ARBA00022448"/>
    </source>
</evidence>
<dbReference type="GO" id="GO:0005524">
    <property type="term" value="F:ATP binding"/>
    <property type="evidence" value="ECO:0007669"/>
    <property type="project" value="UniProtKB-KW"/>
</dbReference>
<organism evidence="6 7">
    <name type="scientific">Leptospira ryugenii</name>
    <dbReference type="NCBI Taxonomy" id="1917863"/>
    <lineage>
        <taxon>Bacteria</taxon>
        <taxon>Pseudomonadati</taxon>
        <taxon>Spirochaetota</taxon>
        <taxon>Spirochaetia</taxon>
        <taxon>Leptospirales</taxon>
        <taxon>Leptospiraceae</taxon>
        <taxon>Leptospira</taxon>
    </lineage>
</organism>
<keyword evidence="2" id="KW-0813">Transport</keyword>
<dbReference type="InterPro" id="IPR027417">
    <property type="entry name" value="P-loop_NTPase"/>
</dbReference>
<evidence type="ECO:0000313" key="7">
    <source>
        <dbReference type="Proteomes" id="UP000245133"/>
    </source>
</evidence>
<proteinExistence type="inferred from homology"/>
<dbReference type="SMART" id="SM00382">
    <property type="entry name" value="AAA"/>
    <property type="match status" value="1"/>
</dbReference>
<dbReference type="RefSeq" id="WP_108973230.1">
    <property type="nucleotide sequence ID" value="NZ_BFBB01000002.1"/>
</dbReference>
<evidence type="ECO:0000259" key="5">
    <source>
        <dbReference type="PROSITE" id="PS50893"/>
    </source>
</evidence>
<evidence type="ECO:0000256" key="1">
    <source>
        <dbReference type="ARBA" id="ARBA00005417"/>
    </source>
</evidence>
<evidence type="ECO:0000313" key="6">
    <source>
        <dbReference type="EMBL" id="GBF48917.1"/>
    </source>
</evidence>
<dbReference type="Proteomes" id="UP000245133">
    <property type="component" value="Unassembled WGS sequence"/>
</dbReference>
<dbReference type="AlphaFoldDB" id="A0A2P2DWD4"/>
<evidence type="ECO:0000256" key="4">
    <source>
        <dbReference type="ARBA" id="ARBA00022840"/>
    </source>
</evidence>
<dbReference type="PANTHER" id="PTHR43776">
    <property type="entry name" value="TRANSPORT ATP-BINDING PROTEIN"/>
    <property type="match status" value="1"/>
</dbReference>
<comment type="similarity">
    <text evidence="1">Belongs to the ABC transporter superfamily.</text>
</comment>
<dbReference type="InterPro" id="IPR017871">
    <property type="entry name" value="ABC_transporter-like_CS"/>
</dbReference>
<feature type="domain" description="ABC transporter" evidence="5">
    <location>
        <begin position="3"/>
        <end position="243"/>
    </location>
</feature>
<keyword evidence="4 6" id="KW-0067">ATP-binding</keyword>
<sequence length="251" mass="28168">MSLVIDSLQVQSRNAILLKNICLQAESGKITGIIGKSGSGKSTIFKCILGLPSLLEGLQVKGQILWEGKPIHSLRQKVIQPVFQDPFTFFSPYLSLEQSLLEPAYIQYGYFSKNIQEEREKILNLLDRFQIPSRVLLAKVHDVSGGQLQRLAILRAILARPKMILLDEPVTALDAIVQLDIVRYIQQINREEKIGFVLVSHDLGLVKSITERVFVLHQGEIVESGPTGEVFSQPKHPFTESLLLARKLKFS</sequence>
<gene>
    <name evidence="6" type="ORF">LPTSP4_04210</name>
</gene>
<dbReference type="PROSITE" id="PS00211">
    <property type="entry name" value="ABC_TRANSPORTER_1"/>
    <property type="match status" value="1"/>
</dbReference>
<protein>
    <submittedName>
        <fullName evidence="6">Oligopeptide ABC transporter, ATP-binding protein OppF family protein</fullName>
    </submittedName>
</protein>
<dbReference type="PANTHER" id="PTHR43776:SF7">
    <property type="entry name" value="D,D-DIPEPTIDE TRANSPORT ATP-BINDING PROTEIN DDPF-RELATED"/>
    <property type="match status" value="1"/>
</dbReference>
<evidence type="ECO:0000256" key="3">
    <source>
        <dbReference type="ARBA" id="ARBA00022741"/>
    </source>
</evidence>
<dbReference type="EMBL" id="BFBB01000002">
    <property type="protein sequence ID" value="GBF48917.1"/>
    <property type="molecule type" value="Genomic_DNA"/>
</dbReference>
<dbReference type="OrthoDB" id="344505at2"/>
<dbReference type="PROSITE" id="PS50893">
    <property type="entry name" value="ABC_TRANSPORTER_2"/>
    <property type="match status" value="1"/>
</dbReference>
<dbReference type="InterPro" id="IPR003439">
    <property type="entry name" value="ABC_transporter-like_ATP-bd"/>
</dbReference>
<name>A0A2P2DWD4_9LEPT</name>
<dbReference type="GO" id="GO:0055085">
    <property type="term" value="P:transmembrane transport"/>
    <property type="evidence" value="ECO:0007669"/>
    <property type="project" value="UniProtKB-ARBA"/>
</dbReference>
<dbReference type="InterPro" id="IPR003593">
    <property type="entry name" value="AAA+_ATPase"/>
</dbReference>
<dbReference type="SUPFAM" id="SSF52540">
    <property type="entry name" value="P-loop containing nucleoside triphosphate hydrolases"/>
    <property type="match status" value="1"/>
</dbReference>
<dbReference type="GO" id="GO:0016887">
    <property type="term" value="F:ATP hydrolysis activity"/>
    <property type="evidence" value="ECO:0007669"/>
    <property type="project" value="InterPro"/>
</dbReference>
<keyword evidence="3" id="KW-0547">Nucleotide-binding</keyword>
<dbReference type="Gene3D" id="3.40.50.300">
    <property type="entry name" value="P-loop containing nucleotide triphosphate hydrolases"/>
    <property type="match status" value="1"/>
</dbReference>
<keyword evidence="7" id="KW-1185">Reference proteome</keyword>
<dbReference type="Pfam" id="PF00005">
    <property type="entry name" value="ABC_tran"/>
    <property type="match status" value="1"/>
</dbReference>